<dbReference type="Gene3D" id="3.40.50.12780">
    <property type="entry name" value="N-terminal domain of ligase-like"/>
    <property type="match status" value="1"/>
</dbReference>
<comment type="caution">
    <text evidence="2">The sequence shown here is derived from an EMBL/GenBank/DDBJ whole genome shotgun (WGS) entry which is preliminary data.</text>
</comment>
<feature type="transmembrane region" description="Helical" evidence="1">
    <location>
        <begin position="21"/>
        <end position="39"/>
    </location>
</feature>
<reference evidence="3" key="1">
    <citation type="journal article" date="2020" name="Stud. Mycol.">
        <title>101 Dothideomycetes genomes: A test case for predicting lifestyles and emergence of pathogens.</title>
        <authorList>
            <person name="Haridas S."/>
            <person name="Albert R."/>
            <person name="Binder M."/>
            <person name="Bloem J."/>
            <person name="LaButti K."/>
            <person name="Salamov A."/>
            <person name="Andreopoulos B."/>
            <person name="Baker S."/>
            <person name="Barry K."/>
            <person name="Bills G."/>
            <person name="Bluhm B."/>
            <person name="Cannon C."/>
            <person name="Castanera R."/>
            <person name="Culley D."/>
            <person name="Daum C."/>
            <person name="Ezra D."/>
            <person name="Gonzalez J."/>
            <person name="Henrissat B."/>
            <person name="Kuo A."/>
            <person name="Liang C."/>
            <person name="Lipzen A."/>
            <person name="Lutzoni F."/>
            <person name="Magnuson J."/>
            <person name="Mondo S."/>
            <person name="Nolan M."/>
            <person name="Ohm R."/>
            <person name="Pangilinan J."/>
            <person name="Park H.-J."/>
            <person name="Ramirez L."/>
            <person name="Alfaro M."/>
            <person name="Sun H."/>
            <person name="Tritt A."/>
            <person name="Yoshinaga Y."/>
            <person name="Zwiers L.-H."/>
            <person name="Turgeon B."/>
            <person name="Goodwin S."/>
            <person name="Spatafora J."/>
            <person name="Crous P."/>
            <person name="Grigoriev I."/>
        </authorList>
    </citation>
    <scope>NUCLEOTIDE SEQUENCE [LARGE SCALE GENOMIC DNA]</scope>
    <source>
        <strain evidence="3">CBS 304.66</strain>
    </source>
</reference>
<organism evidence="2 3">
    <name type="scientific">Lojkania enalia</name>
    <dbReference type="NCBI Taxonomy" id="147567"/>
    <lineage>
        <taxon>Eukaryota</taxon>
        <taxon>Fungi</taxon>
        <taxon>Dikarya</taxon>
        <taxon>Ascomycota</taxon>
        <taxon>Pezizomycotina</taxon>
        <taxon>Dothideomycetes</taxon>
        <taxon>Pleosporomycetidae</taxon>
        <taxon>Pleosporales</taxon>
        <taxon>Pleosporales incertae sedis</taxon>
        <taxon>Lojkania</taxon>
    </lineage>
</organism>
<evidence type="ECO:0008006" key="4">
    <source>
        <dbReference type="Google" id="ProtNLM"/>
    </source>
</evidence>
<keyword evidence="3" id="KW-1185">Reference proteome</keyword>
<keyword evidence="1" id="KW-0812">Transmembrane</keyword>
<dbReference type="PANTHER" id="PTHR43272">
    <property type="entry name" value="LONG-CHAIN-FATTY-ACID--COA LIGASE"/>
    <property type="match status" value="1"/>
</dbReference>
<protein>
    <recommendedName>
        <fullName evidence="4">AMP-dependent synthetase/ligase domain-containing protein</fullName>
    </recommendedName>
</protein>
<dbReference type="PANTHER" id="PTHR43272:SF11">
    <property type="entry name" value="AMP-DEPENDENT SYNTHETASE_LIGASE DOMAIN-CONTAINING PROTEIN"/>
    <property type="match status" value="1"/>
</dbReference>
<proteinExistence type="predicted"/>
<name>A0A9P4TNE2_9PLEO</name>
<sequence length="588" mass="63431">MAGIFNQLDAQIAELLAGWNIYSTGLLVGIVVFIGWVVYDTQDADTHPLLLARQSQASYVRQPGESAIYRSPEAPHGYSLRTGLAVKPPGAPMYSAGRDGDLRDIWRRVTGEIPLEKNANAGVSSGTAKIMTVFGKEEITEHDVMEISKEISVIGQHLKEHNAKKVAIYLPNSVEFLSSLFAGAFYGFSPILIPYNQPHSTLIELLIQTGADSLIAQAGSVPLDEVSKGVSGLRSVIWTVEKTSRHMDWNEVPEGIGGKTDVSVWHELVSERTGSLQLPQDTEKAPNVVFLWQEAPGKPAEIVDFTQQNISAATGALISALPVPQRLSPTDTFFPGDTFTQSYTLCLTLAALFSHSTVVINSVAGPGIDLRIATRLIAPTVAVVSAETAAKLHDTTTTSITGSLKKFAHYLETRVLTSGKLPTDTFLTRLNAPTRASIGTTPGKLRLLFVSERSGHNTPPLSSEDLSDLRIYTKARVIYALTAAKVAGAVAQTNIYDYRRGTTPANKHCHFGIPLSSVEVKLKDTVSHKTTDDGPVGEIIVSGPAVAGGETELGVDGTYHEESERNHANMIQVLSGKTTHLRTFEETV</sequence>
<evidence type="ECO:0000313" key="2">
    <source>
        <dbReference type="EMBL" id="KAF2269391.1"/>
    </source>
</evidence>
<evidence type="ECO:0000256" key="1">
    <source>
        <dbReference type="SAM" id="Phobius"/>
    </source>
</evidence>
<dbReference type="EMBL" id="ML986582">
    <property type="protein sequence ID" value="KAF2269391.1"/>
    <property type="molecule type" value="Genomic_DNA"/>
</dbReference>
<dbReference type="OrthoDB" id="4138492at2759"/>
<gene>
    <name evidence="2" type="ORF">CC78DRAFT_550807</name>
</gene>
<accession>A0A9P4TNE2</accession>
<dbReference type="Proteomes" id="UP000800093">
    <property type="component" value="Unassembled WGS sequence"/>
</dbReference>
<dbReference type="GO" id="GO:0005783">
    <property type="term" value="C:endoplasmic reticulum"/>
    <property type="evidence" value="ECO:0007669"/>
    <property type="project" value="TreeGrafter"/>
</dbReference>
<dbReference type="SUPFAM" id="SSF56801">
    <property type="entry name" value="Acetyl-CoA synthetase-like"/>
    <property type="match status" value="1"/>
</dbReference>
<evidence type="ECO:0000313" key="3">
    <source>
        <dbReference type="Proteomes" id="UP000800093"/>
    </source>
</evidence>
<keyword evidence="1" id="KW-1133">Transmembrane helix</keyword>
<dbReference type="GO" id="GO:0016020">
    <property type="term" value="C:membrane"/>
    <property type="evidence" value="ECO:0007669"/>
    <property type="project" value="TreeGrafter"/>
</dbReference>
<dbReference type="GO" id="GO:0004467">
    <property type="term" value="F:long-chain fatty acid-CoA ligase activity"/>
    <property type="evidence" value="ECO:0007669"/>
    <property type="project" value="TreeGrafter"/>
</dbReference>
<dbReference type="AlphaFoldDB" id="A0A9P4TNE2"/>
<keyword evidence="1" id="KW-0472">Membrane</keyword>
<dbReference type="InterPro" id="IPR042099">
    <property type="entry name" value="ANL_N_sf"/>
</dbReference>